<comment type="caution">
    <text evidence="2">The sequence shown here is derived from an EMBL/GenBank/DDBJ whole genome shotgun (WGS) entry which is preliminary data.</text>
</comment>
<dbReference type="PANTHER" id="PTHR33180">
    <property type="entry name" value="PHOTOSYSTEM II CP43 REACTION CENTER PROTEIN"/>
    <property type="match status" value="1"/>
</dbReference>
<name>A0A9J5WZL3_SOLCO</name>
<evidence type="ECO:0000313" key="2">
    <source>
        <dbReference type="EMBL" id="KAG5580360.1"/>
    </source>
</evidence>
<proteinExistence type="predicted"/>
<dbReference type="AlphaFoldDB" id="A0A9J5WZL3"/>
<feature type="compositionally biased region" description="Pro residues" evidence="1">
    <location>
        <begin position="92"/>
        <end position="109"/>
    </location>
</feature>
<keyword evidence="3" id="KW-1185">Reference proteome</keyword>
<reference evidence="2 3" key="1">
    <citation type="submission" date="2020-09" db="EMBL/GenBank/DDBJ databases">
        <title>De no assembly of potato wild relative species, Solanum commersonii.</title>
        <authorList>
            <person name="Cho K."/>
        </authorList>
    </citation>
    <scope>NUCLEOTIDE SEQUENCE [LARGE SCALE GENOMIC DNA]</scope>
    <source>
        <strain evidence="2">LZ3.2</strain>
        <tissue evidence="2">Leaf</tissue>
    </source>
</reference>
<dbReference type="EMBL" id="JACXVP010000010">
    <property type="protein sequence ID" value="KAG5580360.1"/>
    <property type="molecule type" value="Genomic_DNA"/>
</dbReference>
<organism evidence="2 3">
    <name type="scientific">Solanum commersonii</name>
    <name type="common">Commerson's wild potato</name>
    <name type="synonym">Commerson's nightshade</name>
    <dbReference type="NCBI Taxonomy" id="4109"/>
    <lineage>
        <taxon>Eukaryota</taxon>
        <taxon>Viridiplantae</taxon>
        <taxon>Streptophyta</taxon>
        <taxon>Embryophyta</taxon>
        <taxon>Tracheophyta</taxon>
        <taxon>Spermatophyta</taxon>
        <taxon>Magnoliopsida</taxon>
        <taxon>eudicotyledons</taxon>
        <taxon>Gunneridae</taxon>
        <taxon>Pentapetalae</taxon>
        <taxon>asterids</taxon>
        <taxon>lamiids</taxon>
        <taxon>Solanales</taxon>
        <taxon>Solanaceae</taxon>
        <taxon>Solanoideae</taxon>
        <taxon>Solaneae</taxon>
        <taxon>Solanum</taxon>
    </lineage>
</organism>
<dbReference type="Proteomes" id="UP000824120">
    <property type="component" value="Chromosome 10"/>
</dbReference>
<accession>A0A9J5WZL3</accession>
<evidence type="ECO:0000313" key="3">
    <source>
        <dbReference type="Proteomes" id="UP000824120"/>
    </source>
</evidence>
<dbReference type="PANTHER" id="PTHR33180:SF31">
    <property type="entry name" value="POLYPROTEIN PROTEIN"/>
    <property type="match status" value="1"/>
</dbReference>
<protein>
    <submittedName>
        <fullName evidence="2">Uncharacterized protein</fullName>
    </submittedName>
</protein>
<sequence length="169" mass="18579">MIRRFTYYAEGSLTFGGHIHGRRTKKDLPPGDKGKPKKHIARKGTNIEPAISELEDEQPLINRRDEFRARNHPTATGTPSATTPTTTESVPTPAPPPTTNAFPVAPPPPRLLNRLKGDSLRTILEEKLLSMEGLEGKHVEVLSTIKYHEFGSLLGLGILIFLPRSGNST</sequence>
<evidence type="ECO:0000256" key="1">
    <source>
        <dbReference type="SAM" id="MobiDB-lite"/>
    </source>
</evidence>
<gene>
    <name evidence="2" type="ORF">H5410_050987</name>
</gene>
<feature type="region of interest" description="Disordered" evidence="1">
    <location>
        <begin position="19"/>
        <end position="109"/>
    </location>
</feature>
<feature type="compositionally biased region" description="Low complexity" evidence="1">
    <location>
        <begin position="73"/>
        <end position="91"/>
    </location>
</feature>